<keyword evidence="2" id="KW-0067">ATP-binding</keyword>
<dbReference type="GO" id="GO:0016887">
    <property type="term" value="F:ATP hydrolysis activity"/>
    <property type="evidence" value="ECO:0007669"/>
    <property type="project" value="InterPro"/>
</dbReference>
<protein>
    <recommendedName>
        <fullName evidence="3">ABC transporter domain-containing protein</fullName>
    </recommendedName>
</protein>
<dbReference type="EMBL" id="JAKOGI010000118">
    <property type="protein sequence ID" value="KAJ8443468.1"/>
    <property type="molecule type" value="Genomic_DNA"/>
</dbReference>
<dbReference type="SUPFAM" id="SSF52540">
    <property type="entry name" value="P-loop containing nucleoside triphosphate hydrolases"/>
    <property type="match status" value="1"/>
</dbReference>
<dbReference type="PANTHER" id="PTHR43158">
    <property type="entry name" value="SKFA PEPTIDE EXPORT ATP-BINDING PROTEIN SKFE"/>
    <property type="match status" value="1"/>
</dbReference>
<dbReference type="OrthoDB" id="6512918at2759"/>
<gene>
    <name evidence="4" type="ORF">Cgig2_026255</name>
</gene>
<evidence type="ECO:0000256" key="1">
    <source>
        <dbReference type="ARBA" id="ARBA00022741"/>
    </source>
</evidence>
<dbReference type="CDD" id="cd00267">
    <property type="entry name" value="ABC_ATPase"/>
    <property type="match status" value="1"/>
</dbReference>
<proteinExistence type="predicted"/>
<dbReference type="InterPro" id="IPR022251">
    <property type="entry name" value="DUF3774_wound-induced"/>
</dbReference>
<reference evidence="4" key="1">
    <citation type="submission" date="2022-04" db="EMBL/GenBank/DDBJ databases">
        <title>Carnegiea gigantea Genome sequencing and assembly v2.</title>
        <authorList>
            <person name="Copetti D."/>
            <person name="Sanderson M.J."/>
            <person name="Burquez A."/>
            <person name="Wojciechowski M.F."/>
        </authorList>
    </citation>
    <scope>NUCLEOTIDE SEQUENCE</scope>
    <source>
        <strain evidence="4">SGP5-SGP5p</strain>
        <tissue evidence="4">Aerial part</tissue>
    </source>
</reference>
<evidence type="ECO:0000313" key="5">
    <source>
        <dbReference type="Proteomes" id="UP001153076"/>
    </source>
</evidence>
<dbReference type="Proteomes" id="UP001153076">
    <property type="component" value="Unassembled WGS sequence"/>
</dbReference>
<dbReference type="AlphaFoldDB" id="A0A9Q1KHJ5"/>
<evidence type="ECO:0000259" key="3">
    <source>
        <dbReference type="PROSITE" id="PS50893"/>
    </source>
</evidence>
<feature type="domain" description="ABC transporter" evidence="3">
    <location>
        <begin position="35"/>
        <end position="259"/>
    </location>
</feature>
<dbReference type="PROSITE" id="PS50893">
    <property type="entry name" value="ABC_TRANSPORTER_2"/>
    <property type="match status" value="1"/>
</dbReference>
<organism evidence="4 5">
    <name type="scientific">Carnegiea gigantea</name>
    <dbReference type="NCBI Taxonomy" id="171969"/>
    <lineage>
        <taxon>Eukaryota</taxon>
        <taxon>Viridiplantae</taxon>
        <taxon>Streptophyta</taxon>
        <taxon>Embryophyta</taxon>
        <taxon>Tracheophyta</taxon>
        <taxon>Spermatophyta</taxon>
        <taxon>Magnoliopsida</taxon>
        <taxon>eudicotyledons</taxon>
        <taxon>Gunneridae</taxon>
        <taxon>Pentapetalae</taxon>
        <taxon>Caryophyllales</taxon>
        <taxon>Cactineae</taxon>
        <taxon>Cactaceae</taxon>
        <taxon>Cactoideae</taxon>
        <taxon>Echinocereeae</taxon>
        <taxon>Carnegiea</taxon>
    </lineage>
</organism>
<evidence type="ECO:0000313" key="4">
    <source>
        <dbReference type="EMBL" id="KAJ8443468.1"/>
    </source>
</evidence>
<keyword evidence="5" id="KW-1185">Reference proteome</keyword>
<dbReference type="GO" id="GO:0005524">
    <property type="term" value="F:ATP binding"/>
    <property type="evidence" value="ECO:0007669"/>
    <property type="project" value="UniProtKB-KW"/>
</dbReference>
<evidence type="ECO:0000256" key="2">
    <source>
        <dbReference type="ARBA" id="ARBA00022840"/>
    </source>
</evidence>
<dbReference type="InterPro" id="IPR003439">
    <property type="entry name" value="ABC_transporter-like_ATP-bd"/>
</dbReference>
<dbReference type="Pfam" id="PF12609">
    <property type="entry name" value="DUF3774"/>
    <property type="match status" value="1"/>
</dbReference>
<dbReference type="PANTHER" id="PTHR43158:SF2">
    <property type="entry name" value="SKFA PEPTIDE EXPORT ATP-BINDING PROTEIN SKFE"/>
    <property type="match status" value="1"/>
</dbReference>
<dbReference type="InterPro" id="IPR027417">
    <property type="entry name" value="P-loop_NTPase"/>
</dbReference>
<name>A0A9Q1KHJ5_9CARY</name>
<comment type="caution">
    <text evidence="4">The sequence shown here is derived from an EMBL/GenBank/DDBJ whole genome shotgun (WGS) entry which is preliminary data.</text>
</comment>
<dbReference type="Gene3D" id="3.40.50.300">
    <property type="entry name" value="P-loop containing nucleotide triphosphate hydrolases"/>
    <property type="match status" value="2"/>
</dbReference>
<accession>A0A9Q1KHJ5</accession>
<sequence>MSSVKSRAWMVMAAVEGMKDHGFARWNYPLRSLHQHMKNNVRSYSQAKKLSGSSSSVISNKIRDEKLKQSEESLRKVIGKVEKLTMVEGSNELPSSNSIAVQAMNFAYPGQPPLFADFNLNVALGSRCLLVGANGSSKTSLLKILAGKHMVGGRDVVQVPDGQRRRVQICMGLLHPLKVLLLDEVIIDLDVVARMDLLDFLKEECEKRGSTIVYATHIFDGLETWATHLAYIQDGELKRTEKLPEHHELKKAKTKKKKSANTIIHPKKSSAFDMSPFRSSKHMAYNR</sequence>
<keyword evidence="1" id="KW-0547">Nucleotide-binding</keyword>